<evidence type="ECO:0000313" key="1">
    <source>
        <dbReference type="EnsemblPlants" id="AVESA.00010b.r2.4DG0737640.1.CDS"/>
    </source>
</evidence>
<name>A0ACD5X456_AVESA</name>
<evidence type="ECO:0000313" key="2">
    <source>
        <dbReference type="Proteomes" id="UP001732700"/>
    </source>
</evidence>
<organism evidence="1 2">
    <name type="scientific">Avena sativa</name>
    <name type="common">Oat</name>
    <dbReference type="NCBI Taxonomy" id="4498"/>
    <lineage>
        <taxon>Eukaryota</taxon>
        <taxon>Viridiplantae</taxon>
        <taxon>Streptophyta</taxon>
        <taxon>Embryophyta</taxon>
        <taxon>Tracheophyta</taxon>
        <taxon>Spermatophyta</taxon>
        <taxon>Magnoliopsida</taxon>
        <taxon>Liliopsida</taxon>
        <taxon>Poales</taxon>
        <taxon>Poaceae</taxon>
        <taxon>BOP clade</taxon>
        <taxon>Pooideae</taxon>
        <taxon>Poodae</taxon>
        <taxon>Poeae</taxon>
        <taxon>Poeae Chloroplast Group 1 (Aveneae type)</taxon>
        <taxon>Aveninae</taxon>
        <taxon>Avena</taxon>
    </lineage>
</organism>
<keyword evidence="2" id="KW-1185">Reference proteome</keyword>
<dbReference type="EnsemblPlants" id="AVESA.00010b.r2.4DG0737640.1">
    <property type="protein sequence ID" value="AVESA.00010b.r2.4DG0737640.1.CDS"/>
    <property type="gene ID" value="AVESA.00010b.r2.4DG0737640"/>
</dbReference>
<reference evidence="1" key="2">
    <citation type="submission" date="2025-09" db="UniProtKB">
        <authorList>
            <consortium name="EnsemblPlants"/>
        </authorList>
    </citation>
    <scope>IDENTIFICATION</scope>
</reference>
<protein>
    <submittedName>
        <fullName evidence="1">Uncharacterized protein</fullName>
    </submittedName>
</protein>
<accession>A0ACD5X456</accession>
<dbReference type="Proteomes" id="UP001732700">
    <property type="component" value="Chromosome 4D"/>
</dbReference>
<proteinExistence type="predicted"/>
<reference evidence="1" key="1">
    <citation type="submission" date="2021-05" db="EMBL/GenBank/DDBJ databases">
        <authorList>
            <person name="Scholz U."/>
            <person name="Mascher M."/>
            <person name="Fiebig A."/>
        </authorList>
    </citation>
    <scope>NUCLEOTIDE SEQUENCE [LARGE SCALE GENOMIC DNA]</scope>
</reference>
<sequence length="881" mass="99979">MPSQHSQNRAKRNKERGEIKRAAKSPAAPANRRAPEPAPAPVPVAPDIVQEELECESTLISDKHCHDLEQINIHSLVFLGEEYVSNSILKLHYGRKYGLVNSSGLGMAVLCKAAAEKKLKLPMHMEVHCPTYNPEHIQMSVTQYATSFTDEIEKIEVDSVTLGVQGAGSTEAAAVLSAWHGLLDGKKVAERAKEVLNGLGFTKQMQRDSVENLHDSWHMPLALAKALILNPPVLLLDEPTHFLDMETALWLCSWVESTKQSCVLLVKSNDEEFLRQACNSFIHLEDRQLIQYGGRYRDCVNLKKVVVSHDQPPFQFLDPEIDGVLPHVLQLDKMNHEYTTGQAIFQDVSIDIGFNSRIALMGTKGSGKSTLINILAGKHPSEGVKCSSYIRRGHFSQLLIKELDLELTVHQYLNLKCKDEMRSQVIQHWLSAAMRHKKLRTLTPGLKTALIFACLAAKKPHFLLIDDPTKSMDIESIVSLAAALRKWRGGFVLASNNVSLISSAICDVWICGNKGLIKGREDILGYMEEIKNHSVEMDRLEDPSNIREFYPQFVTDIKNADVIHPSLCYEEYIDSYRENYKPNCIPLAEYEKQRALVTSAPTVGLQDGDMLIEGEVNAKKKYRMSTDPGRLVGRTLLEVVHDSKSMGESLSDFNKSNVWVGPKGTVFLRDVRRMKFCPLQFRRNHLQAHKILTDIYSKGGAIPDDILYLLNMIMDRPEKCHLYHIQASFVPISQTGPLYMRMEEHLLNKVTNKVIQERIFMAIPYVHLEEWHYLFKSNLILVDTYNYKNGRYILQSLQVLYGNAVTSKQVRDRHLEEAQNFLRCLKNRVKHRMDYAKTGKIYKAHGSDLATQARFSKVNCVLQDQLDSANETKDLKLHEFL</sequence>